<dbReference type="SMART" id="SM00849">
    <property type="entry name" value="Lactamase_B"/>
    <property type="match status" value="1"/>
</dbReference>
<dbReference type="EMBL" id="BHXQ01000005">
    <property type="protein sequence ID" value="GCC52871.1"/>
    <property type="molecule type" value="Genomic_DNA"/>
</dbReference>
<protein>
    <recommendedName>
        <fullName evidence="1">Metallo-beta-lactamase domain-containing protein</fullName>
    </recommendedName>
</protein>
<sequence length="499" mass="57855">MKNIQLVVIGILFFVIPSSVKCQNGFDHYGNYQDALGILMKSIDTYGGHKSISVPVSFKANGIMFNLGHYTIPYERREFGINEANFFYENEQCVFSSKEIVMYGNTYRNLTFYKSDSVIVKDYFQADKQKLGKQSRDQLINQVQKSLPSKFLKFAYEHRNTLSLCFSSDTLKVVSFNDKSGNHFKISLDSKFLLTKIDELKYSDLYGDYIVTTEFHGYHQLENLWVPSERIDKEYGQIEKRLSISDFKVYPAKNNLISELDSEFRLDTLVQHKPSGVSREKIGKNLYLLKLNTLNNKVIIAENKLHFDIYELPKGFETHQAIISELQDINPNKKLKNIFVSHHHPDHAGGLRWFNEINVITTTGNVDYFSNIFSNTHSLSNSYEYISNKPDIKYEIIPQGSHRKYSDSFNESIVYEVGDTEHTKEYLVYYFPNEKILFVGDLMSFPMNQKTPFSGQRGKSVYDLILKEKLKVDKIYTSWPLKGQKNFGLLNDLKDSLIK</sequence>
<dbReference type="Gene3D" id="3.60.15.10">
    <property type="entry name" value="Ribonuclease Z/Hydroxyacylglutathione hydrolase-like"/>
    <property type="match status" value="1"/>
</dbReference>
<evidence type="ECO:0000313" key="2">
    <source>
        <dbReference type="EMBL" id="GCC52871.1"/>
    </source>
</evidence>
<organism evidence="2 3">
    <name type="scientific">Chryseotalea sanaruensis</name>
    <dbReference type="NCBI Taxonomy" id="2482724"/>
    <lineage>
        <taxon>Bacteria</taxon>
        <taxon>Pseudomonadati</taxon>
        <taxon>Bacteroidota</taxon>
        <taxon>Cytophagia</taxon>
        <taxon>Cytophagales</taxon>
        <taxon>Chryseotaleaceae</taxon>
        <taxon>Chryseotalea</taxon>
    </lineage>
</organism>
<evidence type="ECO:0000259" key="1">
    <source>
        <dbReference type="SMART" id="SM00849"/>
    </source>
</evidence>
<name>A0A401UD61_9BACT</name>
<proteinExistence type="predicted"/>
<keyword evidence="3" id="KW-1185">Reference proteome</keyword>
<dbReference type="AlphaFoldDB" id="A0A401UD61"/>
<dbReference type="PANTHER" id="PTHR42951">
    <property type="entry name" value="METALLO-BETA-LACTAMASE DOMAIN-CONTAINING"/>
    <property type="match status" value="1"/>
</dbReference>
<dbReference type="InterPro" id="IPR050855">
    <property type="entry name" value="NDM-1-like"/>
</dbReference>
<dbReference type="InterPro" id="IPR036866">
    <property type="entry name" value="RibonucZ/Hydroxyglut_hydro"/>
</dbReference>
<dbReference type="OrthoDB" id="1273797at2"/>
<dbReference type="InterPro" id="IPR001279">
    <property type="entry name" value="Metallo-B-lactamas"/>
</dbReference>
<dbReference type="CDD" id="cd06262">
    <property type="entry name" value="metallo-hydrolase-like_MBL-fold"/>
    <property type="match status" value="1"/>
</dbReference>
<feature type="domain" description="Metallo-beta-lactamase" evidence="1">
    <location>
        <begin position="283"/>
        <end position="479"/>
    </location>
</feature>
<dbReference type="Pfam" id="PF00753">
    <property type="entry name" value="Lactamase_B"/>
    <property type="match status" value="1"/>
</dbReference>
<comment type="caution">
    <text evidence="2">The sequence shown here is derived from an EMBL/GenBank/DDBJ whole genome shotgun (WGS) entry which is preliminary data.</text>
</comment>
<gene>
    <name evidence="2" type="ORF">SanaruYs_31100</name>
</gene>
<accession>A0A401UD61</accession>
<evidence type="ECO:0000313" key="3">
    <source>
        <dbReference type="Proteomes" id="UP000288227"/>
    </source>
</evidence>
<reference evidence="2 3" key="1">
    <citation type="submission" date="2018-11" db="EMBL/GenBank/DDBJ databases">
        <title>Chryseotalea sanarue gen. nov., sp., nov., a member of the family Cytophagaceae, isolated from a brackish lake in Hamamatsu Japan.</title>
        <authorList>
            <person name="Maejima Y."/>
            <person name="Iino T."/>
            <person name="Muraguchi Y."/>
            <person name="Fukuda K."/>
            <person name="Ohkuma M."/>
            <person name="Moriuchi R."/>
            <person name="Dohra H."/>
            <person name="Kimbara K."/>
            <person name="Shintani M."/>
        </authorList>
    </citation>
    <scope>NUCLEOTIDE SEQUENCE [LARGE SCALE GENOMIC DNA]</scope>
    <source>
        <strain evidence="2 3">Ys</strain>
    </source>
</reference>
<dbReference type="Proteomes" id="UP000288227">
    <property type="component" value="Unassembled WGS sequence"/>
</dbReference>
<dbReference type="SUPFAM" id="SSF56281">
    <property type="entry name" value="Metallo-hydrolase/oxidoreductase"/>
    <property type="match status" value="1"/>
</dbReference>
<dbReference type="RefSeq" id="WP_160118689.1">
    <property type="nucleotide sequence ID" value="NZ_BHXQ01000005.1"/>
</dbReference>